<evidence type="ECO:0000313" key="2">
    <source>
        <dbReference type="EMBL" id="KGO81918.1"/>
    </source>
</evidence>
<dbReference type="RefSeq" id="WP_157499353.1">
    <property type="nucleotide sequence ID" value="NZ_JRLV01000006.1"/>
</dbReference>
<feature type="transmembrane region" description="Helical" evidence="1">
    <location>
        <begin position="9"/>
        <end position="27"/>
    </location>
</feature>
<organism evidence="2 3">
    <name type="scientific">Flavobacterium beibuense F44-8</name>
    <dbReference type="NCBI Taxonomy" id="1406840"/>
    <lineage>
        <taxon>Bacteria</taxon>
        <taxon>Pseudomonadati</taxon>
        <taxon>Bacteroidota</taxon>
        <taxon>Flavobacteriia</taxon>
        <taxon>Flavobacteriales</taxon>
        <taxon>Flavobacteriaceae</taxon>
        <taxon>Flavobacterium</taxon>
    </lineage>
</organism>
<dbReference type="Proteomes" id="UP000030129">
    <property type="component" value="Unassembled WGS sequence"/>
</dbReference>
<protein>
    <submittedName>
        <fullName evidence="2">Uncharacterized protein</fullName>
    </submittedName>
</protein>
<name>A0A0A2LRN5_9FLAO</name>
<evidence type="ECO:0000313" key="3">
    <source>
        <dbReference type="Proteomes" id="UP000030129"/>
    </source>
</evidence>
<keyword evidence="1" id="KW-0472">Membrane</keyword>
<dbReference type="AlphaFoldDB" id="A0A0A2LRN5"/>
<keyword evidence="3" id="KW-1185">Reference proteome</keyword>
<proteinExistence type="predicted"/>
<dbReference type="EMBL" id="JRLV01000006">
    <property type="protein sequence ID" value="KGO81918.1"/>
    <property type="molecule type" value="Genomic_DNA"/>
</dbReference>
<sequence>MKNWIVQGFVWASIMSLLLDVVFPLMSEETLKPLRIIIGFVVWCIFGLGFSYYNHRKNKVPKKQIDG</sequence>
<evidence type="ECO:0000256" key="1">
    <source>
        <dbReference type="SAM" id="Phobius"/>
    </source>
</evidence>
<feature type="transmembrane region" description="Helical" evidence="1">
    <location>
        <begin position="33"/>
        <end position="53"/>
    </location>
</feature>
<accession>A0A0A2LRN5</accession>
<reference evidence="2 3" key="1">
    <citation type="submission" date="2013-09" db="EMBL/GenBank/DDBJ databases">
        <authorList>
            <person name="Zeng Z."/>
            <person name="Chen C."/>
        </authorList>
    </citation>
    <scope>NUCLEOTIDE SEQUENCE [LARGE SCALE GENOMIC DNA]</scope>
    <source>
        <strain evidence="2 3">F44-8</strain>
    </source>
</reference>
<comment type="caution">
    <text evidence="2">The sequence shown here is derived from an EMBL/GenBank/DDBJ whole genome shotgun (WGS) entry which is preliminary data.</text>
</comment>
<keyword evidence="1" id="KW-1133">Transmembrane helix</keyword>
<dbReference type="STRING" id="1406840.Q763_06525"/>
<gene>
    <name evidence="2" type="ORF">Q763_06525</name>
</gene>
<keyword evidence="1" id="KW-0812">Transmembrane</keyword>